<sequence length="434" mass="49573">MRINFYLLLVFISSFFVFPAQALVKINTNNPNYSPISVAVTDFISLDKLGIEFSEVISSDLDRSDLFVRIPKGSFLQKITNPDNKPLFEYWDDLKAQVLVTGRVIKEGSNRLRVEFRLWDVKNRKQVLGKKLFSLPEDWRTVAHTISDHINQIITGYKGSFNTRILFVSENIVSGETKRRLSVMDRDGFNIRYLKSYSNSIFTPHFSPNQQKIAYVSHDSEGLPKIYLMDTRTERQPKIVGNSRGMVFSPSFSPDGSHIIMGVQKDESIDIYTLDYYSNIVKRLTNTLFVNISPSYSPNSSRIVFSSDREGNQQLYVMNSDGSDQHRISLDKESSYFDCVWSPREDLIAFTKFSNGKFSIGVMNSNGSKERIIITDNNIQSPSWSPNGRSLIFVRKNVNELGSKLYSIDLNGRNESMINTPEYASDPHWVSVMG</sequence>
<dbReference type="STRING" id="1261131.lam_907"/>
<organism evidence="7 8">
    <name type="scientific">Candidatus Liberibacter americanus str. Sao Paulo</name>
    <dbReference type="NCBI Taxonomy" id="1261131"/>
    <lineage>
        <taxon>Bacteria</taxon>
        <taxon>Pseudomonadati</taxon>
        <taxon>Pseudomonadota</taxon>
        <taxon>Alphaproteobacteria</taxon>
        <taxon>Hyphomicrobiales</taxon>
        <taxon>Rhizobiaceae</taxon>
        <taxon>Liberibacter</taxon>
    </lineage>
</organism>
<dbReference type="Pfam" id="PF07676">
    <property type="entry name" value="PD40"/>
    <property type="match status" value="3"/>
</dbReference>
<accession>U6B638</accession>
<comment type="subcellular location">
    <subcellularLocation>
        <location evidence="1">Periplasm</location>
    </subcellularLocation>
</comment>
<evidence type="ECO:0000256" key="5">
    <source>
        <dbReference type="SAM" id="SignalP"/>
    </source>
</evidence>
<dbReference type="NCBIfam" id="TIGR02800">
    <property type="entry name" value="propeller_TolB"/>
    <property type="match status" value="1"/>
</dbReference>
<dbReference type="eggNOG" id="COG0823">
    <property type="taxonomic scope" value="Bacteria"/>
</dbReference>
<feature type="chain" id="PRO_5014601941" evidence="5">
    <location>
        <begin position="23"/>
        <end position="434"/>
    </location>
</feature>
<dbReference type="InterPro" id="IPR011042">
    <property type="entry name" value="6-blade_b-propeller_TolB-like"/>
</dbReference>
<keyword evidence="8" id="KW-1185">Reference proteome</keyword>
<evidence type="ECO:0000313" key="8">
    <source>
        <dbReference type="Proteomes" id="UP000017862"/>
    </source>
</evidence>
<evidence type="ECO:0000259" key="6">
    <source>
        <dbReference type="Pfam" id="PF04052"/>
    </source>
</evidence>
<dbReference type="PATRIC" id="fig|1261131.3.peg.869"/>
<dbReference type="InterPro" id="IPR007195">
    <property type="entry name" value="TolB_N"/>
</dbReference>
<dbReference type="HOGENOM" id="CLU_047123_0_0_5"/>
<evidence type="ECO:0000256" key="3">
    <source>
        <dbReference type="ARBA" id="ARBA00022729"/>
    </source>
</evidence>
<protein>
    <submittedName>
        <fullName evidence="7">TolB protein</fullName>
    </submittedName>
</protein>
<comment type="similarity">
    <text evidence="2">Belongs to the TolB family.</text>
</comment>
<feature type="domain" description="TolB N-terminal" evidence="6">
    <location>
        <begin position="25"/>
        <end position="127"/>
    </location>
</feature>
<dbReference type="KEGG" id="lar:lam_907"/>
<dbReference type="SUPFAM" id="SSF52964">
    <property type="entry name" value="TolB, N-terminal domain"/>
    <property type="match status" value="1"/>
</dbReference>
<dbReference type="RefSeq" id="WP_007557067.1">
    <property type="nucleotide sequence ID" value="NC_022793.1"/>
</dbReference>
<dbReference type="Gene3D" id="3.40.50.10070">
    <property type="entry name" value="TolB, N-terminal domain"/>
    <property type="match status" value="1"/>
</dbReference>
<dbReference type="Proteomes" id="UP000017862">
    <property type="component" value="Chromosome"/>
</dbReference>
<proteinExistence type="inferred from homology"/>
<name>U6B638_9HYPH</name>
<dbReference type="EMBL" id="CP006604">
    <property type="protein sequence ID" value="AHA28239.1"/>
    <property type="molecule type" value="Genomic_DNA"/>
</dbReference>
<evidence type="ECO:0000256" key="1">
    <source>
        <dbReference type="ARBA" id="ARBA00004418"/>
    </source>
</evidence>
<feature type="signal peptide" evidence="5">
    <location>
        <begin position="1"/>
        <end position="22"/>
    </location>
</feature>
<dbReference type="SUPFAM" id="SSF69304">
    <property type="entry name" value="Tricorn protease N-terminal domain"/>
    <property type="match status" value="1"/>
</dbReference>
<dbReference type="GO" id="GO:0042597">
    <property type="term" value="C:periplasmic space"/>
    <property type="evidence" value="ECO:0007669"/>
    <property type="project" value="UniProtKB-SubCell"/>
</dbReference>
<dbReference type="PANTHER" id="PTHR36842">
    <property type="entry name" value="PROTEIN TOLB HOMOLOG"/>
    <property type="match status" value="1"/>
</dbReference>
<dbReference type="PANTHER" id="PTHR36842:SF1">
    <property type="entry name" value="PROTEIN TOLB"/>
    <property type="match status" value="1"/>
</dbReference>
<dbReference type="AlphaFoldDB" id="U6B638"/>
<dbReference type="InterPro" id="IPR011659">
    <property type="entry name" value="WD40"/>
</dbReference>
<gene>
    <name evidence="7" type="primary">tolB</name>
    <name evidence="7" type="ORF">lam_907</name>
</gene>
<reference evidence="7 8" key="1">
    <citation type="journal article" date="2014" name="Mol. Plant Microbe Interact.">
        <title>The complete genome sequence of Candidatus Liberibacter americanus, associated with citrus Huanglongbing.</title>
        <authorList>
            <person name="Wulff N.A."/>
            <person name="Zhang S."/>
            <person name="Setubal J.C."/>
            <person name="Almeida N.F."/>
            <person name="Martins E.C."/>
            <person name="Harakava R."/>
            <person name="Kumar D."/>
            <person name="Rangel L.T."/>
            <person name="Foissac X."/>
            <person name="Bove J."/>
            <person name="Gabriel D.W."/>
        </authorList>
    </citation>
    <scope>NUCLEOTIDE SEQUENCE [LARGE SCALE GENOMIC DNA]</scope>
    <source>
        <strain evidence="7 8">Sao Paulo</strain>
    </source>
</reference>
<evidence type="ECO:0000256" key="4">
    <source>
        <dbReference type="ARBA" id="ARBA00022764"/>
    </source>
</evidence>
<dbReference type="Pfam" id="PF04052">
    <property type="entry name" value="TolB_N"/>
    <property type="match status" value="1"/>
</dbReference>
<keyword evidence="3 5" id="KW-0732">Signal</keyword>
<dbReference type="InterPro" id="IPR014167">
    <property type="entry name" value="Tol-Pal_TolB"/>
</dbReference>
<keyword evidence="4" id="KW-0574">Periplasm</keyword>
<dbReference type="Gene3D" id="2.120.10.30">
    <property type="entry name" value="TolB, C-terminal domain"/>
    <property type="match status" value="1"/>
</dbReference>
<evidence type="ECO:0000313" key="7">
    <source>
        <dbReference type="EMBL" id="AHA28239.1"/>
    </source>
</evidence>
<dbReference type="GO" id="GO:0017038">
    <property type="term" value="P:protein import"/>
    <property type="evidence" value="ECO:0007669"/>
    <property type="project" value="InterPro"/>
</dbReference>
<evidence type="ECO:0000256" key="2">
    <source>
        <dbReference type="ARBA" id="ARBA00009820"/>
    </source>
</evidence>